<dbReference type="GO" id="GO:0004252">
    <property type="term" value="F:serine-type endopeptidase activity"/>
    <property type="evidence" value="ECO:0007669"/>
    <property type="project" value="UniProtKB-UniRule"/>
</dbReference>
<dbReference type="GeneID" id="94841139"/>
<keyword evidence="5" id="KW-0472">Membrane</keyword>
<evidence type="ECO:0000313" key="8">
    <source>
        <dbReference type="EMBL" id="OHT03679.1"/>
    </source>
</evidence>
<organism evidence="8 9">
    <name type="scientific">Tritrichomonas foetus</name>
    <dbReference type="NCBI Taxonomy" id="1144522"/>
    <lineage>
        <taxon>Eukaryota</taxon>
        <taxon>Metamonada</taxon>
        <taxon>Parabasalia</taxon>
        <taxon>Tritrichomonadida</taxon>
        <taxon>Tritrichomonadidae</taxon>
        <taxon>Tritrichomonas</taxon>
    </lineage>
</organism>
<dbReference type="InterPro" id="IPR000209">
    <property type="entry name" value="Peptidase_S8/S53_dom"/>
</dbReference>
<feature type="active site" description="Charge relay system" evidence="3">
    <location>
        <position position="670"/>
    </location>
</feature>
<feature type="compositionally biased region" description="Low complexity" evidence="4">
    <location>
        <begin position="1178"/>
        <end position="1194"/>
    </location>
</feature>
<sequence>MFLMLLYLFLRDFLENDISMLQLEEIRYQQDYQEDQWIVLDQKTLNRNIIKNILQPTEEFPRVKLKLTNRLIAFFISMAKISKLLEIQESDYFPIYRSIKIIENQTVNKKAELPKAFFVRATDDFYEQFKEYGNIYPIRKFFYQLYINESLFNCCQNQNTTEINAKNNDSHLKNIFYQTLVKKLISSNIVFSYEESPEFKFSNRFSSGFIQSGNFDFAIYDKFFLQSIKPLANLGYTGNNEIITIFDSSLSPTIPWIVDHAHEIPINKIELNHRKIISYISQNNGISGLNPDHGSHVLTTVLGKSINSSINLALYDGVAKNAKSIFVELESSTFSSQIIKESINVMKNQKSKIALFSFSSLSSSSSSSTTGAMSIILNEEASNNPNILLIVPAGNNNDKTFLNTMSSPGDCKNVLTVGALGSLPTTKFLTSPIIEFILKCGETILSYSYDEMFSNFYEMSNHITPFAVNNMKVIQYSNTIHDFSDYCVVVTNCDEITDVGNKGGKMIIKSKNSNSKIHLETRFNSKPRDAIKIDMENYNRKSIMKHENSNYRVDSRISSQFHSILNSESKFNIDPKNNSRNRSNKGFPTNSCSNKEMVGIELMDSDISFIVNKNITILPKVESSQLTIADFSGRGPNYLGSIKPEIVAPGTNIQSSCGYADNICSLSGTSMASSIVAGSAALLNEYLKKKFGLSGCSSMLLRAMLIASAENPNSDLPDNDWGFGCPNMANLINEISGTNLLFVDNIFMKNSLTKAYQISIDDTDRDFIVSMSFIDREIETTSIDLNIDVDLFIVKPATHNENLTIFHVNDNSEELFSTNERIIIKKENLTKGIYHIYLRTSAATSETINTTVALVAIGSISNLIEISGVWPNDLCNSTSTVVGDFDNGCVCSSFSTGLFCQHTATIISANQTYVIPLKPRQTKYFATSIDNDYYSMKFISSLSEIFHTNYLLFKLAVDVFPQKMNGYEYYKFFNETFYVLNGPPVSSIVITKGSNLFFSYTNFGSYDVELGLTFQIAYQNTKSDDDGKTTNAIAYIMPILNIIIVLLIGVCFIVRRARRIRNNQVEAQTSSSQSTICTSTRCERRNRNGRRNRRNRDSENYYSDYSEYSSNCEFSLASFSSSISNRNNIIYPENADTNQYFEPISPYFPRTAPDNENITLLPYYYTSDGGFSNTVYIPNSSTDQPDSQQNNQQNPQIVTQQNTELDLQQNLSPNDQDIWHIELNDHEQVQNDKFGSGDEGNYDNLNGTQNEDKEFSMNPYVKPYIKFQTYNMLF</sequence>
<evidence type="ECO:0000313" key="9">
    <source>
        <dbReference type="Proteomes" id="UP000179807"/>
    </source>
</evidence>
<feature type="region of interest" description="Disordered" evidence="4">
    <location>
        <begin position="570"/>
        <end position="590"/>
    </location>
</feature>
<dbReference type="VEuPathDB" id="TrichDB:TRFO_28872"/>
<comment type="similarity">
    <text evidence="1 3">Belongs to the peptidase S8 family.</text>
</comment>
<dbReference type="PROSITE" id="PS51892">
    <property type="entry name" value="SUBTILASE"/>
    <property type="match status" value="1"/>
</dbReference>
<feature type="region of interest" description="Disordered" evidence="4">
    <location>
        <begin position="1175"/>
        <end position="1194"/>
    </location>
</feature>
<dbReference type="Pfam" id="PF00082">
    <property type="entry name" value="Peptidase_S8"/>
    <property type="match status" value="1"/>
</dbReference>
<dbReference type="SUPFAM" id="SSF52743">
    <property type="entry name" value="Subtilisin-like"/>
    <property type="match status" value="1"/>
</dbReference>
<keyword evidence="3" id="KW-0378">Hydrolase</keyword>
<feature type="region of interest" description="Disordered" evidence="4">
    <location>
        <begin position="1076"/>
        <end position="1104"/>
    </location>
</feature>
<proteinExistence type="inferred from homology"/>
<feature type="signal peptide" evidence="6">
    <location>
        <begin position="1"/>
        <end position="16"/>
    </location>
</feature>
<dbReference type="EMBL" id="MLAK01000818">
    <property type="protein sequence ID" value="OHT03679.1"/>
    <property type="molecule type" value="Genomic_DNA"/>
</dbReference>
<dbReference type="PROSITE" id="PS50966">
    <property type="entry name" value="ZF_SWIM"/>
    <property type="match status" value="1"/>
</dbReference>
<comment type="caution">
    <text evidence="8">The sequence shown here is derived from an EMBL/GenBank/DDBJ whole genome shotgun (WGS) entry which is preliminary data.</text>
</comment>
<keyword evidence="5" id="KW-0812">Transmembrane</keyword>
<keyword evidence="6" id="KW-0732">Signal</keyword>
<keyword evidence="5" id="KW-1133">Transmembrane helix</keyword>
<reference evidence="8" key="1">
    <citation type="submission" date="2016-10" db="EMBL/GenBank/DDBJ databases">
        <authorList>
            <person name="Benchimol M."/>
            <person name="Almeida L.G."/>
            <person name="Vasconcelos A.T."/>
            <person name="Perreira-Neves A."/>
            <person name="Rosa I.A."/>
            <person name="Tasca T."/>
            <person name="Bogo M.R."/>
            <person name="de Souza W."/>
        </authorList>
    </citation>
    <scope>NUCLEOTIDE SEQUENCE [LARGE SCALE GENOMIC DNA]</scope>
    <source>
        <strain evidence="8">K</strain>
    </source>
</reference>
<keyword evidence="2" id="KW-0479">Metal-binding</keyword>
<dbReference type="InterPro" id="IPR036852">
    <property type="entry name" value="Peptidase_S8/S53_dom_sf"/>
</dbReference>
<keyword evidence="3" id="KW-0720">Serine protease</keyword>
<feature type="transmembrane region" description="Helical" evidence="5">
    <location>
        <begin position="1032"/>
        <end position="1054"/>
    </location>
</feature>
<gene>
    <name evidence="8" type="ORF">TRFO_28872</name>
</gene>
<evidence type="ECO:0000256" key="5">
    <source>
        <dbReference type="SAM" id="Phobius"/>
    </source>
</evidence>
<dbReference type="InterPro" id="IPR051048">
    <property type="entry name" value="Peptidase_S8/S53_subtilisin"/>
</dbReference>
<feature type="domain" description="SWIM-type" evidence="7">
    <location>
        <begin position="879"/>
        <end position="911"/>
    </location>
</feature>
<evidence type="ECO:0000256" key="2">
    <source>
        <dbReference type="PROSITE-ProRule" id="PRU00325"/>
    </source>
</evidence>
<feature type="active site" description="Charge relay system" evidence="3">
    <location>
        <position position="293"/>
    </location>
</feature>
<dbReference type="InterPro" id="IPR007527">
    <property type="entry name" value="Znf_SWIM"/>
</dbReference>
<name>A0A1J4JX02_9EUKA</name>
<evidence type="ECO:0000256" key="1">
    <source>
        <dbReference type="ARBA" id="ARBA00011073"/>
    </source>
</evidence>
<dbReference type="RefSeq" id="XP_068356815.1">
    <property type="nucleotide sequence ID" value="XM_068506435.1"/>
</dbReference>
<accession>A0A1J4JX02</accession>
<evidence type="ECO:0000256" key="3">
    <source>
        <dbReference type="PROSITE-ProRule" id="PRU01240"/>
    </source>
</evidence>
<dbReference type="PANTHER" id="PTHR43399:SF4">
    <property type="entry name" value="CELL WALL-ASSOCIATED PROTEASE"/>
    <property type="match status" value="1"/>
</dbReference>
<keyword evidence="9" id="KW-1185">Reference proteome</keyword>
<dbReference type="Proteomes" id="UP000179807">
    <property type="component" value="Unassembled WGS sequence"/>
</dbReference>
<keyword evidence="2" id="KW-0862">Zinc</keyword>
<protein>
    <recommendedName>
        <fullName evidence="7">SWIM-type domain-containing protein</fullName>
    </recommendedName>
</protein>
<keyword evidence="3" id="KW-0645">Protease</keyword>
<feature type="active site" description="Charge relay system" evidence="3">
    <location>
        <position position="247"/>
    </location>
</feature>
<dbReference type="AlphaFoldDB" id="A0A1J4JX02"/>
<evidence type="ECO:0000259" key="7">
    <source>
        <dbReference type="PROSITE" id="PS50966"/>
    </source>
</evidence>
<dbReference type="Gene3D" id="3.40.50.200">
    <property type="entry name" value="Peptidase S8/S53 domain"/>
    <property type="match status" value="2"/>
</dbReference>
<dbReference type="GO" id="GO:0006508">
    <property type="term" value="P:proteolysis"/>
    <property type="evidence" value="ECO:0007669"/>
    <property type="project" value="UniProtKB-KW"/>
</dbReference>
<dbReference type="OrthoDB" id="1740355at2759"/>
<dbReference type="PANTHER" id="PTHR43399">
    <property type="entry name" value="SUBTILISIN-RELATED"/>
    <property type="match status" value="1"/>
</dbReference>
<evidence type="ECO:0000256" key="6">
    <source>
        <dbReference type="SAM" id="SignalP"/>
    </source>
</evidence>
<dbReference type="GO" id="GO:0008270">
    <property type="term" value="F:zinc ion binding"/>
    <property type="evidence" value="ECO:0007669"/>
    <property type="project" value="UniProtKB-KW"/>
</dbReference>
<feature type="chain" id="PRO_5013312195" description="SWIM-type domain-containing protein" evidence="6">
    <location>
        <begin position="17"/>
        <end position="1274"/>
    </location>
</feature>
<keyword evidence="2" id="KW-0863">Zinc-finger</keyword>
<feature type="region of interest" description="Disordered" evidence="4">
    <location>
        <begin position="1230"/>
        <end position="1254"/>
    </location>
</feature>
<evidence type="ECO:0000256" key="4">
    <source>
        <dbReference type="SAM" id="MobiDB-lite"/>
    </source>
</evidence>